<evidence type="ECO:0000313" key="2">
    <source>
        <dbReference type="EMBL" id="AGY58001.1"/>
    </source>
</evidence>
<reference evidence="2 3" key="1">
    <citation type="journal article" date="2013" name="PLoS ONE">
        <title>Cultivation and Complete Genome Sequencing of Gloeobacter kilaueensis sp. nov., from a Lava Cave in Kilauea Caldera, Hawai'i.</title>
        <authorList>
            <person name="Saw J.H."/>
            <person name="Schatz M."/>
            <person name="Brown M.V."/>
            <person name="Kunkel D.D."/>
            <person name="Foster J.S."/>
            <person name="Shick H."/>
            <person name="Christensen S."/>
            <person name="Hou S."/>
            <person name="Wan X."/>
            <person name="Donachie S.P."/>
        </authorList>
    </citation>
    <scope>NUCLEOTIDE SEQUENCE [LARGE SCALE GENOMIC DNA]</scope>
    <source>
        <strain evidence="3">JS</strain>
    </source>
</reference>
<protein>
    <submittedName>
        <fullName evidence="2">Uncharacterized protein</fullName>
    </submittedName>
</protein>
<gene>
    <name evidence="2" type="ORF">GKIL_1755</name>
</gene>
<organism evidence="2 3">
    <name type="scientific">Gloeobacter kilaueensis (strain ATCC BAA-2537 / CCAP 1431/1 / ULC 316 / JS1)</name>
    <dbReference type="NCBI Taxonomy" id="1183438"/>
    <lineage>
        <taxon>Bacteria</taxon>
        <taxon>Bacillati</taxon>
        <taxon>Cyanobacteriota</taxon>
        <taxon>Cyanophyceae</taxon>
        <taxon>Gloeobacterales</taxon>
        <taxon>Gloeobacteraceae</taxon>
        <taxon>Gloeobacter</taxon>
    </lineage>
</organism>
<dbReference type="EMBL" id="CP003587">
    <property type="protein sequence ID" value="AGY58001.1"/>
    <property type="molecule type" value="Genomic_DNA"/>
</dbReference>
<dbReference type="HOGENOM" id="CLU_1545440_0_0_3"/>
<keyword evidence="3" id="KW-1185">Reference proteome</keyword>
<proteinExistence type="predicted"/>
<evidence type="ECO:0000313" key="3">
    <source>
        <dbReference type="Proteomes" id="UP000017396"/>
    </source>
</evidence>
<sequence>MLARGHEGRVTKDKNVSSSDKVIAAKKLHEQSLELSQDIESNWLALGRLFLQISEEEKYKILGYSSWLDYVNESGYPMRGRTAYNLMKLAKYPFIEKIKHLPRTVCLSLEKVKDEAALDDILKRIDQLSEKERWLELARHDDRSRQLQRLRERKNLLLEELRKVLNEIAAIEADEQKAEEPK</sequence>
<feature type="coiled-coil region" evidence="1">
    <location>
        <begin position="111"/>
        <end position="174"/>
    </location>
</feature>
<dbReference type="STRING" id="1183438.GKIL_1755"/>
<accession>U5QGF5</accession>
<evidence type="ECO:0000256" key="1">
    <source>
        <dbReference type="SAM" id="Coils"/>
    </source>
</evidence>
<dbReference type="AlphaFoldDB" id="U5QGF5"/>
<dbReference type="KEGG" id="glj:GKIL_1755"/>
<dbReference type="Proteomes" id="UP000017396">
    <property type="component" value="Chromosome"/>
</dbReference>
<keyword evidence="1" id="KW-0175">Coiled coil</keyword>
<name>U5QGF5_GLOK1</name>